<proteinExistence type="evidence at transcript level"/>
<sequence length="394" mass="45218">MVFETVLRMRSNNIAERRSLLPRHHITTRRMPWLEQRAARLCLGGIGLFCLLLFFMMFQRRQLPHDVGQPAALKGWERSFPFDRSSIESKTFKIGIVADLDKVSRITDSNKPAWRSLWLEGVLKFDGDTISVTWDESEFELQSAHSEAGRGMELSELAIFQDRLWTFDDRSGIAYEISKDHQVIPRFILTEGDGNSPKGQKTEWATVCDDKLFVGSFGKEFVNPKTNEITSVANLWVSIVDKFGIVTHENWTENYNALRKMTSTLYPGYMIIEAIEWSDIHQKWFILPRRVSEDPYDEVLDESRGSNVMLSASKDFSTVEVWKVGTLRPTHGFSSFKFVPGSDDSIVVALKTEENEKEGTQKTHIMAFELFSGKTLMDETEIPKAFKFEGLIFL</sequence>
<keyword evidence="12" id="KW-0812">Transmembrane</keyword>
<feature type="binding site" evidence="11">
    <location>
        <position position="156"/>
    </location>
    <ligand>
        <name>Ca(2+)</name>
        <dbReference type="ChEBI" id="CHEBI:29108"/>
    </ligand>
</feature>
<name>A0A6A7G2S2_9CRUS</name>
<dbReference type="GO" id="GO:0005509">
    <property type="term" value="F:calcium ion binding"/>
    <property type="evidence" value="ECO:0007669"/>
    <property type="project" value="InterPro"/>
</dbReference>
<feature type="binding site" evidence="11">
    <location>
        <position position="273"/>
    </location>
    <ligand>
        <name>Ca(2+)</name>
        <dbReference type="ChEBI" id="CHEBI:29108"/>
    </ligand>
</feature>
<evidence type="ECO:0000256" key="6">
    <source>
        <dbReference type="ARBA" id="ARBA00022837"/>
    </source>
</evidence>
<comment type="cofactor">
    <cofactor evidence="1 11">
        <name>Ca(2+)</name>
        <dbReference type="ChEBI" id="CHEBI:29108"/>
    </cofactor>
</comment>
<evidence type="ECO:0000256" key="11">
    <source>
        <dbReference type="PIRSR" id="PIRSR609283-1"/>
    </source>
</evidence>
<dbReference type="Pfam" id="PF06079">
    <property type="entry name" value="Apyrase"/>
    <property type="match status" value="1"/>
</dbReference>
<dbReference type="GO" id="GO:0030166">
    <property type="term" value="P:proteoglycan biosynthetic process"/>
    <property type="evidence" value="ECO:0007669"/>
    <property type="project" value="TreeGrafter"/>
</dbReference>
<evidence type="ECO:0000256" key="4">
    <source>
        <dbReference type="ARBA" id="ARBA00022723"/>
    </source>
</evidence>
<evidence type="ECO:0000256" key="12">
    <source>
        <dbReference type="SAM" id="Phobius"/>
    </source>
</evidence>
<organism evidence="13">
    <name type="scientific">Hirondellea gigas</name>
    <dbReference type="NCBI Taxonomy" id="1518452"/>
    <lineage>
        <taxon>Eukaryota</taxon>
        <taxon>Metazoa</taxon>
        <taxon>Ecdysozoa</taxon>
        <taxon>Arthropoda</taxon>
        <taxon>Crustacea</taxon>
        <taxon>Multicrustacea</taxon>
        <taxon>Malacostraca</taxon>
        <taxon>Eumalacostraca</taxon>
        <taxon>Peracarida</taxon>
        <taxon>Amphipoda</taxon>
        <taxon>Amphilochidea</taxon>
        <taxon>Lysianassida</taxon>
        <taxon>Lysianassidira</taxon>
        <taxon>Lysianassoidea</taxon>
        <taxon>Lysianassidae</taxon>
        <taxon>Hirondellea</taxon>
    </lineage>
</organism>
<evidence type="ECO:0000256" key="9">
    <source>
        <dbReference type="ARBA" id="ARBA00047297"/>
    </source>
</evidence>
<dbReference type="FunFam" id="2.120.10.100:FF:000001">
    <property type="entry name" value="Soluble calcium-activated nucleotidase 1"/>
    <property type="match status" value="1"/>
</dbReference>
<dbReference type="Gene3D" id="2.120.10.100">
    <property type="entry name" value="Apyrase"/>
    <property type="match status" value="1"/>
</dbReference>
<dbReference type="PANTHER" id="PTHR13023">
    <property type="entry name" value="APYRASE"/>
    <property type="match status" value="1"/>
</dbReference>
<feature type="binding site" evidence="11">
    <location>
        <position position="155"/>
    </location>
    <ligand>
        <name>Ca(2+)</name>
        <dbReference type="ChEBI" id="CHEBI:29108"/>
    </ligand>
</feature>
<dbReference type="SUPFAM" id="SSF101887">
    <property type="entry name" value="Apyrase"/>
    <property type="match status" value="1"/>
</dbReference>
<keyword evidence="6 11" id="KW-0106">Calcium</keyword>
<accession>A0A6A7G2S2</accession>
<keyword evidence="4 11" id="KW-0479">Metal-binding</keyword>
<evidence type="ECO:0000256" key="8">
    <source>
        <dbReference type="ARBA" id="ARBA00025738"/>
    </source>
</evidence>
<keyword evidence="3" id="KW-1201">Platelet aggregation inhibiting toxin</keyword>
<keyword evidence="7" id="KW-0800">Toxin</keyword>
<feature type="binding site" evidence="11">
    <location>
        <position position="389"/>
    </location>
    <ligand>
        <name>Ca(2+)</name>
        <dbReference type="ChEBI" id="CHEBI:29108"/>
    </ligand>
</feature>
<comment type="catalytic activity">
    <reaction evidence="9">
        <text>a ribonucleoside 5'-triphosphate + 2 H2O = a ribonucleoside 5'-phosphate + 2 phosphate + 2 H(+)</text>
        <dbReference type="Rhea" id="RHEA:36795"/>
        <dbReference type="ChEBI" id="CHEBI:15377"/>
        <dbReference type="ChEBI" id="CHEBI:15378"/>
        <dbReference type="ChEBI" id="CHEBI:43474"/>
        <dbReference type="ChEBI" id="CHEBI:58043"/>
        <dbReference type="ChEBI" id="CHEBI:61557"/>
        <dbReference type="EC" id="3.6.1.5"/>
    </reaction>
    <physiologicalReaction direction="left-to-right" evidence="9">
        <dbReference type="Rhea" id="RHEA:36796"/>
    </physiologicalReaction>
</comment>
<dbReference type="AlphaFoldDB" id="A0A6A7G2S2"/>
<protein>
    <recommendedName>
        <fullName evidence="10">Apyrase</fullName>
        <ecNumber evidence="2">3.6.1.5</ecNumber>
    </recommendedName>
</protein>
<evidence type="ECO:0000256" key="1">
    <source>
        <dbReference type="ARBA" id="ARBA00001913"/>
    </source>
</evidence>
<evidence type="ECO:0000313" key="13">
    <source>
        <dbReference type="EMBL" id="LAC24265.1"/>
    </source>
</evidence>
<evidence type="ECO:0000256" key="3">
    <source>
        <dbReference type="ARBA" id="ARBA00022442"/>
    </source>
</evidence>
<keyword evidence="5" id="KW-0378">Hydrolase</keyword>
<comment type="similarity">
    <text evidence="8">Belongs to the apyrase family.</text>
</comment>
<keyword evidence="12" id="KW-1133">Transmembrane helix</keyword>
<dbReference type="GO" id="GO:0004050">
    <property type="term" value="F:apyrase activity"/>
    <property type="evidence" value="ECO:0007669"/>
    <property type="project" value="UniProtKB-EC"/>
</dbReference>
<keyword evidence="12" id="KW-0472">Membrane</keyword>
<evidence type="ECO:0000256" key="7">
    <source>
        <dbReference type="ARBA" id="ARBA00023240"/>
    </source>
</evidence>
<feature type="transmembrane region" description="Helical" evidence="12">
    <location>
        <begin position="38"/>
        <end position="58"/>
    </location>
</feature>
<dbReference type="EMBL" id="IACT01005096">
    <property type="protein sequence ID" value="LAC24265.1"/>
    <property type="molecule type" value="mRNA"/>
</dbReference>
<dbReference type="GO" id="GO:0045134">
    <property type="term" value="F:UDP phosphatase activity"/>
    <property type="evidence" value="ECO:0007669"/>
    <property type="project" value="TreeGrafter"/>
</dbReference>
<reference evidence="13" key="1">
    <citation type="submission" date="2017-11" db="EMBL/GenBank/DDBJ databases">
        <title>The sensing device of the deep-sea amphipod.</title>
        <authorList>
            <person name="Kobayashi H."/>
            <person name="Nagahama T."/>
            <person name="Arai W."/>
            <person name="Sasagawa Y."/>
            <person name="Umeda M."/>
            <person name="Hayashi T."/>
            <person name="Nikaido I."/>
            <person name="Watanabe H."/>
            <person name="Oguri K."/>
            <person name="Kitazato H."/>
            <person name="Fujioka K."/>
            <person name="Kido Y."/>
            <person name="Takami H."/>
        </authorList>
    </citation>
    <scope>NUCLEOTIDE SEQUENCE</scope>
    <source>
        <tissue evidence="13">Whole body</tissue>
    </source>
</reference>
<keyword evidence="7" id="KW-1199">Hemostasis impairing toxin</keyword>
<evidence type="ECO:0000256" key="5">
    <source>
        <dbReference type="ARBA" id="ARBA00022801"/>
    </source>
</evidence>
<feature type="binding site" evidence="11">
    <location>
        <position position="203"/>
    </location>
    <ligand>
        <name>Ca(2+)</name>
        <dbReference type="ChEBI" id="CHEBI:29108"/>
    </ligand>
</feature>
<dbReference type="PANTHER" id="PTHR13023:SF3">
    <property type="entry name" value="SOLUBLE CALCIUM-ACTIVATED NUCLEOTIDASE 1"/>
    <property type="match status" value="1"/>
</dbReference>
<dbReference type="InterPro" id="IPR009283">
    <property type="entry name" value="Apyrase"/>
</dbReference>
<evidence type="ECO:0000256" key="2">
    <source>
        <dbReference type="ARBA" id="ARBA00012148"/>
    </source>
</evidence>
<feature type="binding site" evidence="11">
    <location>
        <position position="334"/>
    </location>
    <ligand>
        <name>Ca(2+)</name>
        <dbReference type="ChEBI" id="CHEBI:29108"/>
    </ligand>
</feature>
<dbReference type="GO" id="GO:0004382">
    <property type="term" value="F:GDP phosphatase activity"/>
    <property type="evidence" value="ECO:0007669"/>
    <property type="project" value="TreeGrafter"/>
</dbReference>
<evidence type="ECO:0000256" key="10">
    <source>
        <dbReference type="ARBA" id="ARBA00074431"/>
    </source>
</evidence>
<dbReference type="InterPro" id="IPR036258">
    <property type="entry name" value="Apyrase_sf"/>
</dbReference>
<dbReference type="EC" id="3.6.1.5" evidence="2"/>